<dbReference type="EMBL" id="VSSQ01037464">
    <property type="protein sequence ID" value="MPM90160.1"/>
    <property type="molecule type" value="Genomic_DNA"/>
</dbReference>
<reference evidence="1" key="1">
    <citation type="submission" date="2019-08" db="EMBL/GenBank/DDBJ databases">
        <authorList>
            <person name="Kucharzyk K."/>
            <person name="Murdoch R.W."/>
            <person name="Higgins S."/>
            <person name="Loffler F."/>
        </authorList>
    </citation>
    <scope>NUCLEOTIDE SEQUENCE</scope>
</reference>
<protein>
    <submittedName>
        <fullName evidence="1">Uncharacterized protein</fullName>
    </submittedName>
</protein>
<organism evidence="1">
    <name type="scientific">bioreactor metagenome</name>
    <dbReference type="NCBI Taxonomy" id="1076179"/>
    <lineage>
        <taxon>unclassified sequences</taxon>
        <taxon>metagenomes</taxon>
        <taxon>ecological metagenomes</taxon>
    </lineage>
</organism>
<accession>A0A645DL37</accession>
<comment type="caution">
    <text evidence="1">The sequence shown here is derived from an EMBL/GenBank/DDBJ whole genome shotgun (WGS) entry which is preliminary data.</text>
</comment>
<dbReference type="AlphaFoldDB" id="A0A645DL37"/>
<evidence type="ECO:0000313" key="1">
    <source>
        <dbReference type="EMBL" id="MPM90160.1"/>
    </source>
</evidence>
<sequence>MIVALDRADDHRLGRRAVRRGDKMLLEYRHDLHESVARDHEIWKEYFEILKLLPEDAHLLGEAVHDLLCRRAFGEHVVYKSDRRVSVTINHILANLCY</sequence>
<proteinExistence type="predicted"/>
<name>A0A645DL37_9ZZZZ</name>
<gene>
    <name evidence="1" type="ORF">SDC9_137277</name>
</gene>